<dbReference type="Proteomes" id="UP001459204">
    <property type="component" value="Unassembled WGS sequence"/>
</dbReference>
<gene>
    <name evidence="3" type="ORF">AAD027_15915</name>
</gene>
<dbReference type="EMBL" id="JBBWWT010000009">
    <property type="protein sequence ID" value="MEL1265842.1"/>
    <property type="molecule type" value="Genomic_DNA"/>
</dbReference>
<reference evidence="3 4" key="1">
    <citation type="submission" date="2024-04" db="EMBL/GenBank/DDBJ databases">
        <title>Draft genome sequence of Pseudoxanthomonas putridarboris WD12.</title>
        <authorList>
            <person name="Oh J."/>
        </authorList>
    </citation>
    <scope>NUCLEOTIDE SEQUENCE [LARGE SCALE GENOMIC DNA]</scope>
    <source>
        <strain evidence="3 4">WD12</strain>
    </source>
</reference>
<feature type="transmembrane region" description="Helical" evidence="2">
    <location>
        <begin position="107"/>
        <end position="127"/>
    </location>
</feature>
<accession>A0ABU9J3L7</accession>
<evidence type="ECO:0000256" key="1">
    <source>
        <dbReference type="SAM" id="MobiDB-lite"/>
    </source>
</evidence>
<keyword evidence="2" id="KW-0812">Transmembrane</keyword>
<evidence type="ECO:0000313" key="3">
    <source>
        <dbReference type="EMBL" id="MEL1265842.1"/>
    </source>
</evidence>
<name>A0ABU9J3L7_9GAMM</name>
<keyword evidence="4" id="KW-1185">Reference proteome</keyword>
<feature type="region of interest" description="Disordered" evidence="1">
    <location>
        <begin position="1"/>
        <end position="21"/>
    </location>
</feature>
<evidence type="ECO:0000256" key="2">
    <source>
        <dbReference type="SAM" id="Phobius"/>
    </source>
</evidence>
<feature type="transmembrane region" description="Helical" evidence="2">
    <location>
        <begin position="79"/>
        <end position="101"/>
    </location>
</feature>
<sequence>MTYFAMPRPTTEPDTHRDADGSAVPPALATFALYSMHSPETAASIAARRALMSRKGLSVEEANQRAQARRRQAGRIGRFNATAVLLSLAALMGTALAWMGSTRESQSWLLIGYGVVGIVCIAALACLTRVPAAARQPLEHYYLPDEQLATAEDIVLLRRLAGDDPELEAITSTWWRSPAPIRKADLRLALDLQRAKSGSVNRAGNRR</sequence>
<keyword evidence="2" id="KW-0472">Membrane</keyword>
<protein>
    <submittedName>
        <fullName evidence="3">Uncharacterized protein</fullName>
    </submittedName>
</protein>
<evidence type="ECO:0000313" key="4">
    <source>
        <dbReference type="Proteomes" id="UP001459204"/>
    </source>
</evidence>
<organism evidence="3 4">
    <name type="scientific">Pseudoxanthomonas putridarboris</name>
    <dbReference type="NCBI Taxonomy" id="752605"/>
    <lineage>
        <taxon>Bacteria</taxon>
        <taxon>Pseudomonadati</taxon>
        <taxon>Pseudomonadota</taxon>
        <taxon>Gammaproteobacteria</taxon>
        <taxon>Lysobacterales</taxon>
        <taxon>Lysobacteraceae</taxon>
        <taxon>Pseudoxanthomonas</taxon>
    </lineage>
</organism>
<feature type="compositionally biased region" description="Basic and acidic residues" evidence="1">
    <location>
        <begin position="11"/>
        <end position="20"/>
    </location>
</feature>
<comment type="caution">
    <text evidence="3">The sequence shown here is derived from an EMBL/GenBank/DDBJ whole genome shotgun (WGS) entry which is preliminary data.</text>
</comment>
<keyword evidence="2" id="KW-1133">Transmembrane helix</keyword>
<proteinExistence type="predicted"/>